<dbReference type="NCBIfam" id="TIGR01993">
    <property type="entry name" value="Pyr-5-nucltdase"/>
    <property type="match status" value="1"/>
</dbReference>
<dbReference type="InterPro" id="IPR010237">
    <property type="entry name" value="Pyr-5-nucltdase"/>
</dbReference>
<dbReference type="eggNOG" id="COG1011">
    <property type="taxonomic scope" value="Bacteria"/>
</dbReference>
<dbReference type="STRING" id="76114.ebA1070"/>
<evidence type="ECO:0000313" key="2">
    <source>
        <dbReference type="EMBL" id="CAI06687.1"/>
    </source>
</evidence>
<dbReference type="SFLD" id="SFLDS00003">
    <property type="entry name" value="Haloacid_Dehalogenase"/>
    <property type="match status" value="1"/>
</dbReference>
<name>Q5P7M4_AROAE</name>
<dbReference type="EMBL" id="CR555306">
    <property type="protein sequence ID" value="CAI06687.1"/>
    <property type="molecule type" value="Genomic_DNA"/>
</dbReference>
<feature type="region of interest" description="Disordered" evidence="1">
    <location>
        <begin position="1"/>
        <end position="23"/>
    </location>
</feature>
<dbReference type="SUPFAM" id="SSF56784">
    <property type="entry name" value="HAD-like"/>
    <property type="match status" value="1"/>
</dbReference>
<accession>Q5P7M4</accession>
<dbReference type="Pfam" id="PF00702">
    <property type="entry name" value="Hydrolase"/>
    <property type="match status" value="1"/>
</dbReference>
<dbReference type="InterPro" id="IPR036412">
    <property type="entry name" value="HAD-like_sf"/>
</dbReference>
<dbReference type="NCBIfam" id="TIGR01509">
    <property type="entry name" value="HAD-SF-IA-v3"/>
    <property type="match status" value="1"/>
</dbReference>
<dbReference type="InterPro" id="IPR023214">
    <property type="entry name" value="HAD_sf"/>
</dbReference>
<evidence type="ECO:0000313" key="3">
    <source>
        <dbReference type="Proteomes" id="UP000006552"/>
    </source>
</evidence>
<keyword evidence="2" id="KW-0378">Hydrolase</keyword>
<dbReference type="PANTHER" id="PTHR12725">
    <property type="entry name" value="HALOACID DEHALOGENASE-LIKE HYDROLASE"/>
    <property type="match status" value="1"/>
</dbReference>
<dbReference type="InterPro" id="IPR006439">
    <property type="entry name" value="HAD-SF_hydro_IA"/>
</dbReference>
<dbReference type="Gene3D" id="3.40.50.1000">
    <property type="entry name" value="HAD superfamily/HAD-like"/>
    <property type="match status" value="1"/>
</dbReference>
<dbReference type="Proteomes" id="UP000006552">
    <property type="component" value="Chromosome"/>
</dbReference>
<evidence type="ECO:0000256" key="1">
    <source>
        <dbReference type="SAM" id="MobiDB-lite"/>
    </source>
</evidence>
<dbReference type="HOGENOM" id="CLU_059493_2_0_4"/>
<gene>
    <name evidence="2" type="ORF">ebA1070</name>
</gene>
<reference evidence="2 3" key="1">
    <citation type="journal article" date="2005" name="Arch. Microbiol.">
        <title>The genome sequence of an anaerobic aromatic-degrading denitrifying bacterium, strain EbN1.</title>
        <authorList>
            <person name="Rabus R."/>
            <person name="Kube M."/>
            <person name="Heider J."/>
            <person name="Beck A."/>
            <person name="Heitmann K."/>
            <person name="Widdel F."/>
            <person name="Reinhardt R."/>
        </authorList>
    </citation>
    <scope>NUCLEOTIDE SEQUENCE [LARGE SCALE GENOMIC DNA]</scope>
    <source>
        <strain evidence="2 3">EbN1</strain>
    </source>
</reference>
<feature type="compositionally biased region" description="Basic and acidic residues" evidence="1">
    <location>
        <begin position="1"/>
        <end position="11"/>
    </location>
</feature>
<dbReference type="AlphaFoldDB" id="Q5P7M4"/>
<dbReference type="PANTHER" id="PTHR12725:SF117">
    <property type="entry name" value="HALOACID DEHALOGENASE-LIKE HYDROLASE"/>
    <property type="match status" value="1"/>
</dbReference>
<dbReference type="SFLD" id="SFLDG01129">
    <property type="entry name" value="C1.5:_HAD__Beta-PGM__Phosphata"/>
    <property type="match status" value="1"/>
</dbReference>
<dbReference type="Gene3D" id="1.10.150.450">
    <property type="match status" value="1"/>
</dbReference>
<dbReference type="GO" id="GO:0016787">
    <property type="term" value="F:hydrolase activity"/>
    <property type="evidence" value="ECO:0007669"/>
    <property type="project" value="UniProtKB-KW"/>
</dbReference>
<protein>
    <submittedName>
        <fullName evidence="2">Hydrolase</fullName>
    </submittedName>
</protein>
<organism evidence="2 3">
    <name type="scientific">Aromatoleum aromaticum (strain DSM 19018 / LMG 30748 / EbN1)</name>
    <name type="common">Azoarcus sp. (strain EbN1)</name>
    <dbReference type="NCBI Taxonomy" id="76114"/>
    <lineage>
        <taxon>Bacteria</taxon>
        <taxon>Pseudomonadati</taxon>
        <taxon>Pseudomonadota</taxon>
        <taxon>Betaproteobacteria</taxon>
        <taxon>Rhodocyclales</taxon>
        <taxon>Rhodocyclaceae</taxon>
        <taxon>Aromatoleum</taxon>
    </lineage>
</organism>
<proteinExistence type="predicted"/>
<keyword evidence="3" id="KW-1185">Reference proteome</keyword>
<dbReference type="KEGG" id="eba:ebA1070"/>
<sequence>MESAAENDRGRPRGHAVPAAQAAGMNAPLPPRLVWLFDLDNTLHNASAHIFPHINRSMTAYLEQHLSLSPEEANALRVHYWHRYGATLLGLVRHHGTNPHHFLEATHRFEKLHKLMVFDRALRSMLRRLPGRKIVFSNGPQRYAEAVVEAMGIRRHFHDVFGIEQMRFHPKPGVQAFRHLLHDHRLDPRRCVLIEDSAENLRTAKRLGMKTVLVGEGLKQPAYVDMKISSILRLHRAARPWLA</sequence>
<dbReference type="SFLD" id="SFLDG01132">
    <property type="entry name" value="C1.5.3:_5'-Nucleotidase_Like"/>
    <property type="match status" value="1"/>
</dbReference>